<gene>
    <name evidence="2" type="ORF">F8O03_11260</name>
</gene>
<name>A0A7J5B1Z0_9MICO</name>
<dbReference type="RefSeq" id="WP_104254500.1">
    <property type="nucleotide sequence ID" value="NZ_CANKVH010000013.1"/>
</dbReference>
<dbReference type="Proteomes" id="UP000490386">
    <property type="component" value="Unassembled WGS sequence"/>
</dbReference>
<dbReference type="InterPro" id="IPR036388">
    <property type="entry name" value="WH-like_DNA-bd_sf"/>
</dbReference>
<organism evidence="2 3">
    <name type="scientific">Pseudoclavibacter terrae</name>
    <dbReference type="NCBI Taxonomy" id="1530195"/>
    <lineage>
        <taxon>Bacteria</taxon>
        <taxon>Bacillati</taxon>
        <taxon>Actinomycetota</taxon>
        <taxon>Actinomycetes</taxon>
        <taxon>Micrococcales</taxon>
        <taxon>Microbacteriaceae</taxon>
        <taxon>Pseudoclavibacter</taxon>
    </lineage>
</organism>
<dbReference type="AlphaFoldDB" id="A0A7J5B1Z0"/>
<dbReference type="PANTHER" id="PTHR18964">
    <property type="entry name" value="ROK (REPRESSOR, ORF, KINASE) FAMILY"/>
    <property type="match status" value="1"/>
</dbReference>
<dbReference type="Gene3D" id="3.30.420.40">
    <property type="match status" value="2"/>
</dbReference>
<sequence>MPTDRVASSNLSLILERLHRGGQASRAELTRETGLNRSTIAALVAELADRRIVEEQEPVATNLVGRPSPIVNVCDKIVAVAVVPEVDALNVGVVSFRGELLKRIRFETEKPPTAKEAVAIVKALVEGLSESLDTLYECVGIGVAVPGLVRASDGFVRWVPHFEWRDVPLAEQLQQATGLPVLAANDANLGAVAEHIFGAGRGISNMLYMNGGASGIGGGIIADDRLLHGVAGYAGEFGHNLVATPAALGTSGDDELERVVSRRRLLAALGTKSASDDELERMLQQSIDPAVKLETHRQLGVLSVGVRNMINILNPERVVLGGFLGVLLDLERDYFLEILAEHTLAPNYGEVEVVRAGLGSDLLFIGAAELQFQALIERAHLHR</sequence>
<proteinExistence type="inferred from homology"/>
<evidence type="ECO:0000313" key="2">
    <source>
        <dbReference type="EMBL" id="KAB1637769.1"/>
    </source>
</evidence>
<dbReference type="EMBL" id="WBJX01000003">
    <property type="protein sequence ID" value="KAB1637769.1"/>
    <property type="molecule type" value="Genomic_DNA"/>
</dbReference>
<dbReference type="Gene3D" id="1.10.10.10">
    <property type="entry name" value="Winged helix-like DNA-binding domain superfamily/Winged helix DNA-binding domain"/>
    <property type="match status" value="1"/>
</dbReference>
<reference evidence="2 3" key="1">
    <citation type="submission" date="2019-09" db="EMBL/GenBank/DDBJ databases">
        <title>Phylogeny of genus Pseudoclavibacter and closely related genus.</title>
        <authorList>
            <person name="Li Y."/>
        </authorList>
    </citation>
    <scope>NUCLEOTIDE SEQUENCE [LARGE SCALE GENOMIC DNA]</scope>
    <source>
        <strain evidence="2 3">THG-MD12</strain>
    </source>
</reference>
<evidence type="ECO:0000313" key="3">
    <source>
        <dbReference type="Proteomes" id="UP000490386"/>
    </source>
</evidence>
<protein>
    <submittedName>
        <fullName evidence="2">ROK family transcriptional regulator</fullName>
    </submittedName>
</protein>
<evidence type="ECO:0000256" key="1">
    <source>
        <dbReference type="ARBA" id="ARBA00006479"/>
    </source>
</evidence>
<dbReference type="InterPro" id="IPR000600">
    <property type="entry name" value="ROK"/>
</dbReference>
<keyword evidence="3" id="KW-1185">Reference proteome</keyword>
<dbReference type="SUPFAM" id="SSF53067">
    <property type="entry name" value="Actin-like ATPase domain"/>
    <property type="match status" value="1"/>
</dbReference>
<comment type="similarity">
    <text evidence="1">Belongs to the ROK (NagC/XylR) family.</text>
</comment>
<dbReference type="OrthoDB" id="5174513at2"/>
<dbReference type="Pfam" id="PF00480">
    <property type="entry name" value="ROK"/>
    <property type="match status" value="1"/>
</dbReference>
<dbReference type="PANTHER" id="PTHR18964:SF149">
    <property type="entry name" value="BIFUNCTIONAL UDP-N-ACETYLGLUCOSAMINE 2-EPIMERASE_N-ACETYLMANNOSAMINE KINASE"/>
    <property type="match status" value="1"/>
</dbReference>
<dbReference type="InterPro" id="IPR043129">
    <property type="entry name" value="ATPase_NBD"/>
</dbReference>
<comment type="caution">
    <text evidence="2">The sequence shown here is derived from an EMBL/GenBank/DDBJ whole genome shotgun (WGS) entry which is preliminary data.</text>
</comment>
<accession>A0A7J5B1Z0</accession>
<dbReference type="SUPFAM" id="SSF46785">
    <property type="entry name" value="Winged helix' DNA-binding domain"/>
    <property type="match status" value="1"/>
</dbReference>
<dbReference type="InterPro" id="IPR036390">
    <property type="entry name" value="WH_DNA-bd_sf"/>
</dbReference>